<dbReference type="PANTHER" id="PTHR43716:SF1">
    <property type="entry name" value="D-2-HYDROXYGLUTARATE DEHYDROGENASE, MITOCHONDRIAL"/>
    <property type="match status" value="1"/>
</dbReference>
<dbReference type="OrthoDB" id="9811557at2"/>
<protein>
    <submittedName>
        <fullName evidence="7">FAD/FMN-containing dehydrogenase</fullName>
    </submittedName>
</protein>
<evidence type="ECO:0000256" key="3">
    <source>
        <dbReference type="ARBA" id="ARBA00022630"/>
    </source>
</evidence>
<dbReference type="SUPFAM" id="SSF55103">
    <property type="entry name" value="FAD-linked oxidases, C-terminal domain"/>
    <property type="match status" value="1"/>
</dbReference>
<evidence type="ECO:0000259" key="6">
    <source>
        <dbReference type="PROSITE" id="PS51387"/>
    </source>
</evidence>
<dbReference type="InterPro" id="IPR004113">
    <property type="entry name" value="FAD-bd_oxidored_4_C"/>
</dbReference>
<evidence type="ECO:0000313" key="8">
    <source>
        <dbReference type="Proteomes" id="UP000198403"/>
    </source>
</evidence>
<dbReference type="Pfam" id="PF02913">
    <property type="entry name" value="FAD-oxidase_C"/>
    <property type="match status" value="1"/>
</dbReference>
<dbReference type="RefSeq" id="WP_089336952.1">
    <property type="nucleotide sequence ID" value="NZ_FZNO01000012.1"/>
</dbReference>
<proteinExistence type="inferred from homology"/>
<dbReference type="EMBL" id="FZNO01000012">
    <property type="protein sequence ID" value="SNR55605.1"/>
    <property type="molecule type" value="Genomic_DNA"/>
</dbReference>
<keyword evidence="4" id="KW-0274">FAD</keyword>
<dbReference type="GO" id="GO:0022904">
    <property type="term" value="P:respiratory electron transport chain"/>
    <property type="evidence" value="ECO:0007669"/>
    <property type="project" value="TreeGrafter"/>
</dbReference>
<evidence type="ECO:0000256" key="1">
    <source>
        <dbReference type="ARBA" id="ARBA00001974"/>
    </source>
</evidence>
<dbReference type="InterPro" id="IPR051264">
    <property type="entry name" value="FAD-oxidored/transferase_4"/>
</dbReference>
<dbReference type="PANTHER" id="PTHR43716">
    <property type="entry name" value="D-2-HYDROXYGLUTARATE DEHYDROGENASE, MITOCHONDRIAL"/>
    <property type="match status" value="1"/>
</dbReference>
<dbReference type="Pfam" id="PF01565">
    <property type="entry name" value="FAD_binding_4"/>
    <property type="match status" value="1"/>
</dbReference>
<dbReference type="Gene3D" id="3.30.70.2190">
    <property type="match status" value="1"/>
</dbReference>
<dbReference type="AlphaFoldDB" id="A0A238X979"/>
<evidence type="ECO:0000313" key="7">
    <source>
        <dbReference type="EMBL" id="SNR55605.1"/>
    </source>
</evidence>
<accession>A0A238X979</accession>
<dbReference type="PROSITE" id="PS51387">
    <property type="entry name" value="FAD_PCMH"/>
    <property type="match status" value="1"/>
</dbReference>
<dbReference type="Gene3D" id="1.10.45.10">
    <property type="entry name" value="Vanillyl-alcohol Oxidase, Chain A, domain 4"/>
    <property type="match status" value="1"/>
</dbReference>
<dbReference type="InterPro" id="IPR016169">
    <property type="entry name" value="FAD-bd_PCMH_sub2"/>
</dbReference>
<dbReference type="InterPro" id="IPR016167">
    <property type="entry name" value="FAD-bd_PCMH_sub1"/>
</dbReference>
<dbReference type="Proteomes" id="UP000198403">
    <property type="component" value="Unassembled WGS sequence"/>
</dbReference>
<evidence type="ECO:0000256" key="2">
    <source>
        <dbReference type="ARBA" id="ARBA00008000"/>
    </source>
</evidence>
<dbReference type="Gene3D" id="3.30.465.10">
    <property type="match status" value="1"/>
</dbReference>
<organism evidence="7 8">
    <name type="scientific">Blastococcus mobilis</name>
    <dbReference type="NCBI Taxonomy" id="1938746"/>
    <lineage>
        <taxon>Bacteria</taxon>
        <taxon>Bacillati</taxon>
        <taxon>Actinomycetota</taxon>
        <taxon>Actinomycetes</taxon>
        <taxon>Geodermatophilales</taxon>
        <taxon>Geodermatophilaceae</taxon>
        <taxon>Blastococcus</taxon>
    </lineage>
</organism>
<reference evidence="7 8" key="1">
    <citation type="submission" date="2017-06" db="EMBL/GenBank/DDBJ databases">
        <authorList>
            <person name="Kim H.J."/>
            <person name="Triplett B.A."/>
        </authorList>
    </citation>
    <scope>NUCLEOTIDE SEQUENCE [LARGE SCALE GENOMIC DNA]</scope>
    <source>
        <strain evidence="7 8">DSM 44272</strain>
    </source>
</reference>
<comment type="similarity">
    <text evidence="2">Belongs to the FAD-binding oxidoreductase/transferase type 4 family.</text>
</comment>
<dbReference type="GO" id="GO:0016491">
    <property type="term" value="F:oxidoreductase activity"/>
    <property type="evidence" value="ECO:0007669"/>
    <property type="project" value="UniProtKB-KW"/>
</dbReference>
<dbReference type="InterPro" id="IPR016164">
    <property type="entry name" value="FAD-linked_Oxase-like_C"/>
</dbReference>
<gene>
    <name evidence="7" type="ORF">SAMN06272737_11292</name>
</gene>
<sequence>MTQALAERLAGVVGPDHVLVDPAVVEGYVRDWTGRWRGDCALVVRPADEGQTAAVLAEVAAAGLRVVVQGGNTGLVAGGVPEAGDVLLSTTRLTRIGPVNPVAGTVVAEAGVTLAALQDFLRPHGLELPVDLAARESCTVGGMAATNAGGIRVLQQGMMRSQVLSVDALTVDGRPLVRMHPLVKDNTGYSLSALLVGSEGTLGVITRLLLRVVARSASRAVVLLGLPGVQAAVDVLAEMRVRVPQLRAAELVDDACLRLVLAATGEPDPLPRRHPAHLVLELADGPAGLDRLLTALAGAGVTDDPLIDLAAADDAAGVRRLWGYRDRITESVSAFGVPHKFDLSVPAARTAEFVERCGALVREWPTRDPLSGRSPRPFFFGHLGDGNVHVNILDADPRDDALDDAVLTLAAQHDGSISAEHGIGRAKAHLLRLNRTGDEVAAMLAVKRALDPDGRLGRALLPFDGARRPG</sequence>
<keyword evidence="5" id="KW-0560">Oxidoreductase</keyword>
<evidence type="ECO:0000256" key="5">
    <source>
        <dbReference type="ARBA" id="ARBA00023002"/>
    </source>
</evidence>
<comment type="cofactor">
    <cofactor evidence="1">
        <name>FAD</name>
        <dbReference type="ChEBI" id="CHEBI:57692"/>
    </cofactor>
</comment>
<name>A0A238X979_9ACTN</name>
<evidence type="ECO:0000256" key="4">
    <source>
        <dbReference type="ARBA" id="ARBA00022827"/>
    </source>
</evidence>
<dbReference type="InterPro" id="IPR006094">
    <property type="entry name" value="Oxid_FAD_bind_N"/>
</dbReference>
<dbReference type="InterPro" id="IPR036318">
    <property type="entry name" value="FAD-bd_PCMH-like_sf"/>
</dbReference>
<dbReference type="Gene3D" id="3.30.43.10">
    <property type="entry name" value="Uridine Diphospho-n-acetylenolpyruvylglucosamine Reductase, domain 2"/>
    <property type="match status" value="1"/>
</dbReference>
<feature type="domain" description="FAD-binding PCMH-type" evidence="6">
    <location>
        <begin position="36"/>
        <end position="215"/>
    </location>
</feature>
<keyword evidence="3" id="KW-0285">Flavoprotein</keyword>
<dbReference type="InterPro" id="IPR016166">
    <property type="entry name" value="FAD-bd_PCMH"/>
</dbReference>
<dbReference type="InterPro" id="IPR016171">
    <property type="entry name" value="Vanillyl_alc_oxidase_C-sub2"/>
</dbReference>
<keyword evidence="8" id="KW-1185">Reference proteome</keyword>
<dbReference type="Gene3D" id="3.30.70.2740">
    <property type="match status" value="1"/>
</dbReference>
<dbReference type="GO" id="GO:0071949">
    <property type="term" value="F:FAD binding"/>
    <property type="evidence" value="ECO:0007669"/>
    <property type="project" value="InterPro"/>
</dbReference>
<dbReference type="SUPFAM" id="SSF56176">
    <property type="entry name" value="FAD-binding/transporter-associated domain-like"/>
    <property type="match status" value="1"/>
</dbReference>